<dbReference type="AlphaFoldDB" id="A0A9N9MAB4"/>
<dbReference type="Proteomes" id="UP001152799">
    <property type="component" value="Chromosome 1"/>
</dbReference>
<dbReference type="PANTHER" id="PTHR11022:SF41">
    <property type="entry name" value="PEPTIDOGLYCAN-RECOGNITION PROTEIN LC-RELATED"/>
    <property type="match status" value="1"/>
</dbReference>
<evidence type="ECO:0000313" key="7">
    <source>
        <dbReference type="EMBL" id="CAG9760673.1"/>
    </source>
</evidence>
<dbReference type="SMART" id="SM00701">
    <property type="entry name" value="PGRP"/>
    <property type="match status" value="1"/>
</dbReference>
<dbReference type="GO" id="GO:0008270">
    <property type="term" value="F:zinc ion binding"/>
    <property type="evidence" value="ECO:0007669"/>
    <property type="project" value="InterPro"/>
</dbReference>
<evidence type="ECO:0000256" key="2">
    <source>
        <dbReference type="ARBA" id="ARBA00022588"/>
    </source>
</evidence>
<protein>
    <submittedName>
        <fullName evidence="7">Uncharacterized protein</fullName>
    </submittedName>
</protein>
<keyword evidence="8" id="KW-1185">Reference proteome</keyword>
<dbReference type="EMBL" id="OU892277">
    <property type="protein sequence ID" value="CAG9760673.1"/>
    <property type="molecule type" value="Genomic_DNA"/>
</dbReference>
<dbReference type="GO" id="GO:0045087">
    <property type="term" value="P:innate immune response"/>
    <property type="evidence" value="ECO:0007669"/>
    <property type="project" value="UniProtKB-KW"/>
</dbReference>
<dbReference type="GO" id="GO:0008745">
    <property type="term" value="F:N-acetylmuramoyl-L-alanine amidase activity"/>
    <property type="evidence" value="ECO:0007669"/>
    <property type="project" value="InterPro"/>
</dbReference>
<evidence type="ECO:0000256" key="1">
    <source>
        <dbReference type="ARBA" id="ARBA00007553"/>
    </source>
</evidence>
<dbReference type="FunFam" id="3.40.80.10:FF:000001">
    <property type="entry name" value="Peptidoglycan recognition protein 1"/>
    <property type="match status" value="1"/>
</dbReference>
<dbReference type="CDD" id="cd06583">
    <property type="entry name" value="PGRP"/>
    <property type="match status" value="1"/>
</dbReference>
<dbReference type="OrthoDB" id="10001926at2759"/>
<evidence type="ECO:0000259" key="6">
    <source>
        <dbReference type="SMART" id="SM00701"/>
    </source>
</evidence>
<dbReference type="InterPro" id="IPR015510">
    <property type="entry name" value="PGRP"/>
</dbReference>
<feature type="domain" description="Peptidoglycan recognition protein family" evidence="6">
    <location>
        <begin position="75"/>
        <end position="208"/>
    </location>
</feature>
<dbReference type="InterPro" id="IPR006619">
    <property type="entry name" value="PGRP_domain_met/bac"/>
</dbReference>
<name>A0A9N9MAB4_9CUCU</name>
<evidence type="ECO:0000256" key="3">
    <source>
        <dbReference type="ARBA" id="ARBA00022859"/>
    </source>
</evidence>
<dbReference type="GO" id="GO:0009253">
    <property type="term" value="P:peptidoglycan catabolic process"/>
    <property type="evidence" value="ECO:0007669"/>
    <property type="project" value="InterPro"/>
</dbReference>
<gene>
    <name evidence="7" type="ORF">CEUTPL_LOCUS1396</name>
</gene>
<evidence type="ECO:0000256" key="4">
    <source>
        <dbReference type="ARBA" id="ARBA00057187"/>
    </source>
</evidence>
<dbReference type="PANTHER" id="PTHR11022">
    <property type="entry name" value="PEPTIDOGLYCAN RECOGNITION PROTEIN"/>
    <property type="match status" value="1"/>
</dbReference>
<feature type="domain" description="N-acetylmuramoyl-L-alanine amidase" evidence="5">
    <location>
        <begin position="83"/>
        <end position="214"/>
    </location>
</feature>
<dbReference type="Pfam" id="PF01510">
    <property type="entry name" value="Amidase_2"/>
    <property type="match status" value="1"/>
</dbReference>
<proteinExistence type="inferred from homology"/>
<dbReference type="SUPFAM" id="SSF55846">
    <property type="entry name" value="N-acetylmuramoyl-L-alanine amidase-like"/>
    <property type="match status" value="1"/>
</dbReference>
<evidence type="ECO:0000259" key="5">
    <source>
        <dbReference type="SMART" id="SM00644"/>
    </source>
</evidence>
<accession>A0A9N9MAB4</accession>
<comment type="similarity">
    <text evidence="1">Belongs to the N-acetylmuramoyl-L-alanine amidase 2 family.</text>
</comment>
<evidence type="ECO:0000313" key="8">
    <source>
        <dbReference type="Proteomes" id="UP001152799"/>
    </source>
</evidence>
<sequence length="245" mass="27652">MSSSSDLNMTNDTSIDLDDQLSKEHKSLTFADKEFSINDVGISSCEAFEAKTPILPQHQKYLTEISEFLEGTKFADVITIENSKHVQVGHVMYTCHTATEEAFTQEKNTLNIRLIQTYHIESKGWADIGYNFCVGSDGNVYEGRGWFAQGAHTLTYNPYSVGIAFLGCFLQHLPPNTALKRCKDLIAQGVKIAAIEPDYELIAHCQCRPFRSPGPRLFEEIKTWKNFNPHITNTMLCPLEVYEDT</sequence>
<organism evidence="7 8">
    <name type="scientific">Ceutorhynchus assimilis</name>
    <name type="common">cabbage seed weevil</name>
    <dbReference type="NCBI Taxonomy" id="467358"/>
    <lineage>
        <taxon>Eukaryota</taxon>
        <taxon>Metazoa</taxon>
        <taxon>Ecdysozoa</taxon>
        <taxon>Arthropoda</taxon>
        <taxon>Hexapoda</taxon>
        <taxon>Insecta</taxon>
        <taxon>Pterygota</taxon>
        <taxon>Neoptera</taxon>
        <taxon>Endopterygota</taxon>
        <taxon>Coleoptera</taxon>
        <taxon>Polyphaga</taxon>
        <taxon>Cucujiformia</taxon>
        <taxon>Curculionidae</taxon>
        <taxon>Ceutorhynchinae</taxon>
        <taxon>Ceutorhynchus</taxon>
    </lineage>
</organism>
<dbReference type="SMART" id="SM00644">
    <property type="entry name" value="Ami_2"/>
    <property type="match status" value="1"/>
</dbReference>
<keyword evidence="2" id="KW-0399">Innate immunity</keyword>
<dbReference type="InterPro" id="IPR036505">
    <property type="entry name" value="Amidase/PGRP_sf"/>
</dbReference>
<dbReference type="Gene3D" id="3.40.80.10">
    <property type="entry name" value="Peptidoglycan recognition protein-like"/>
    <property type="match status" value="1"/>
</dbReference>
<reference evidence="7" key="1">
    <citation type="submission" date="2022-01" db="EMBL/GenBank/DDBJ databases">
        <authorList>
            <person name="King R."/>
        </authorList>
    </citation>
    <scope>NUCLEOTIDE SEQUENCE</scope>
</reference>
<dbReference type="InterPro" id="IPR002502">
    <property type="entry name" value="Amidase_domain"/>
</dbReference>
<comment type="function">
    <text evidence="4">Peptidoglycan-recognition protein probably involved in innate immunity by binding to peptidoglycans (PGN) of bacteria and activating the prophenoloxidase (proPO) cascade immune response. Binds to 1,3-beta-D-glucan and PGN.</text>
</comment>
<keyword evidence="3" id="KW-0391">Immunity</keyword>